<comment type="caution">
    <text evidence="1">The sequence shown here is derived from an EMBL/GenBank/DDBJ whole genome shotgun (WGS) entry which is preliminary data.</text>
</comment>
<protein>
    <submittedName>
        <fullName evidence="1">Uncharacterized protein</fullName>
    </submittedName>
</protein>
<name>A0A0F9DYY0_9ZZZZ</name>
<sequence>MGSAITFYFAQKYSQDLKAIIV</sequence>
<accession>A0A0F9DYY0</accession>
<gene>
    <name evidence="1" type="ORF">LCGC14_2140000</name>
</gene>
<proteinExistence type="predicted"/>
<feature type="non-terminal residue" evidence="1">
    <location>
        <position position="22"/>
    </location>
</feature>
<evidence type="ECO:0000313" key="1">
    <source>
        <dbReference type="EMBL" id="KKL66934.1"/>
    </source>
</evidence>
<reference evidence="1" key="1">
    <citation type="journal article" date="2015" name="Nature">
        <title>Complex archaea that bridge the gap between prokaryotes and eukaryotes.</title>
        <authorList>
            <person name="Spang A."/>
            <person name="Saw J.H."/>
            <person name="Jorgensen S.L."/>
            <person name="Zaremba-Niedzwiedzka K."/>
            <person name="Martijn J."/>
            <person name="Lind A.E."/>
            <person name="van Eijk R."/>
            <person name="Schleper C."/>
            <person name="Guy L."/>
            <person name="Ettema T.J."/>
        </authorList>
    </citation>
    <scope>NUCLEOTIDE SEQUENCE</scope>
</reference>
<dbReference type="EMBL" id="LAZR01027043">
    <property type="protein sequence ID" value="KKL66934.1"/>
    <property type="molecule type" value="Genomic_DNA"/>
</dbReference>
<organism evidence="1">
    <name type="scientific">marine sediment metagenome</name>
    <dbReference type="NCBI Taxonomy" id="412755"/>
    <lineage>
        <taxon>unclassified sequences</taxon>
        <taxon>metagenomes</taxon>
        <taxon>ecological metagenomes</taxon>
    </lineage>
</organism>
<dbReference type="AlphaFoldDB" id="A0A0F9DYY0"/>